<evidence type="ECO:0000313" key="1">
    <source>
        <dbReference type="EMBL" id="CAH1987869.1"/>
    </source>
</evidence>
<dbReference type="AlphaFoldDB" id="A0A9P0PKR6"/>
<reference evidence="1" key="1">
    <citation type="submission" date="2022-03" db="EMBL/GenBank/DDBJ databases">
        <authorList>
            <person name="Sayadi A."/>
        </authorList>
    </citation>
    <scope>NUCLEOTIDE SEQUENCE</scope>
</reference>
<protein>
    <submittedName>
        <fullName evidence="1">Uncharacterized protein</fullName>
    </submittedName>
</protein>
<comment type="caution">
    <text evidence="1">The sequence shown here is derived from an EMBL/GenBank/DDBJ whole genome shotgun (WGS) entry which is preliminary data.</text>
</comment>
<name>A0A9P0PKR6_ACAOB</name>
<organism evidence="1 2">
    <name type="scientific">Acanthoscelides obtectus</name>
    <name type="common">Bean weevil</name>
    <name type="synonym">Bruchus obtectus</name>
    <dbReference type="NCBI Taxonomy" id="200917"/>
    <lineage>
        <taxon>Eukaryota</taxon>
        <taxon>Metazoa</taxon>
        <taxon>Ecdysozoa</taxon>
        <taxon>Arthropoda</taxon>
        <taxon>Hexapoda</taxon>
        <taxon>Insecta</taxon>
        <taxon>Pterygota</taxon>
        <taxon>Neoptera</taxon>
        <taxon>Endopterygota</taxon>
        <taxon>Coleoptera</taxon>
        <taxon>Polyphaga</taxon>
        <taxon>Cucujiformia</taxon>
        <taxon>Chrysomeloidea</taxon>
        <taxon>Chrysomelidae</taxon>
        <taxon>Bruchinae</taxon>
        <taxon>Bruchini</taxon>
        <taxon>Acanthoscelides</taxon>
    </lineage>
</organism>
<gene>
    <name evidence="1" type="ORF">ACAOBT_LOCUS18129</name>
</gene>
<evidence type="ECO:0000313" key="2">
    <source>
        <dbReference type="Proteomes" id="UP001152888"/>
    </source>
</evidence>
<dbReference type="EMBL" id="CAKOFQ010007030">
    <property type="protein sequence ID" value="CAH1987869.1"/>
    <property type="molecule type" value="Genomic_DNA"/>
</dbReference>
<keyword evidence="2" id="KW-1185">Reference proteome</keyword>
<accession>A0A9P0PKR6</accession>
<proteinExistence type="predicted"/>
<dbReference type="Proteomes" id="UP001152888">
    <property type="component" value="Unassembled WGS sequence"/>
</dbReference>
<sequence length="57" mass="6686">MPKSQNHLKRKVSMTLFQSKARPCSVNSKLMTAFQTCVQLHGHRMILFSMLRIRCKH</sequence>